<dbReference type="InterPro" id="IPR018774">
    <property type="entry name" value="Phage_Mu_GpT"/>
</dbReference>
<feature type="domain" description="Bacteriophage Mu GpT" evidence="1">
    <location>
        <begin position="225"/>
        <end position="292"/>
    </location>
</feature>
<dbReference type="RefSeq" id="WP_073239898.1">
    <property type="nucleotide sequence ID" value="NZ_FQUY01000025.1"/>
</dbReference>
<dbReference type="OrthoDB" id="9804833at2"/>
<feature type="domain" description="Bacteriophage Mu GpT" evidence="1">
    <location>
        <begin position="9"/>
        <end position="151"/>
    </location>
</feature>
<proteinExistence type="predicted"/>
<dbReference type="Pfam" id="PF10124">
    <property type="entry name" value="Mu-like_gpT"/>
    <property type="match status" value="3"/>
</dbReference>
<protein>
    <submittedName>
        <fullName evidence="2">Mu-like prophage major head subunit gpT</fullName>
    </submittedName>
</protein>
<dbReference type="Proteomes" id="UP000184148">
    <property type="component" value="Unassembled WGS sequence"/>
</dbReference>
<organism evidence="2 3">
    <name type="scientific">Desulforamulus putei DSM 12395</name>
    <dbReference type="NCBI Taxonomy" id="1121429"/>
    <lineage>
        <taxon>Bacteria</taxon>
        <taxon>Bacillati</taxon>
        <taxon>Bacillota</taxon>
        <taxon>Clostridia</taxon>
        <taxon>Eubacteriales</taxon>
        <taxon>Peptococcaceae</taxon>
        <taxon>Desulforamulus</taxon>
    </lineage>
</organism>
<gene>
    <name evidence="2" type="ORF">SAMN02745133_02697</name>
</gene>
<dbReference type="EMBL" id="FQUY01000025">
    <property type="protein sequence ID" value="SHF45777.1"/>
    <property type="molecule type" value="Genomic_DNA"/>
</dbReference>
<dbReference type="STRING" id="1121429.SAMN02745133_02697"/>
<dbReference type="AlphaFoldDB" id="A0A1M5BU30"/>
<accession>A0A1M5BU30</accession>
<keyword evidence="3" id="KW-1185">Reference proteome</keyword>
<name>A0A1M5BU30_9FIRM</name>
<evidence type="ECO:0000313" key="3">
    <source>
        <dbReference type="Proteomes" id="UP000184148"/>
    </source>
</evidence>
<evidence type="ECO:0000313" key="2">
    <source>
        <dbReference type="EMBL" id="SHF45777.1"/>
    </source>
</evidence>
<sequence length="295" mass="33005">MIVNQQALHGITTGFKTIFNKVFSETKVLWDKIATKVPSETGEENYKWLGKIPRMREWIGDREIQNLAASDYTIKNKDFELTIGVDRNDIEDDKIGVYNPVIQDIAQSTATFPDDLVFELLKGGFENKCYDGQPFFSTTHKVGKKTVSNKGTNKLSPISYAAARSGMMSLTDEHGRSLKLIPNLLVVAPGNEEMGRKILLAEQIDGSTNIYKGTAELLVVPDLAGSDDAWFLLCTTKPLKPLIFQERKAPKFDALIDDKDENVFMRKQYLYGVHCRANAGYGFWQMAFGSTGEVA</sequence>
<feature type="domain" description="Bacteriophage Mu GpT" evidence="1">
    <location>
        <begin position="153"/>
        <end position="221"/>
    </location>
</feature>
<reference evidence="3" key="1">
    <citation type="submission" date="2016-11" db="EMBL/GenBank/DDBJ databases">
        <authorList>
            <person name="Varghese N."/>
            <person name="Submissions S."/>
        </authorList>
    </citation>
    <scope>NUCLEOTIDE SEQUENCE [LARGE SCALE GENOMIC DNA]</scope>
    <source>
        <strain evidence="3">DSM 12395</strain>
    </source>
</reference>
<evidence type="ECO:0000259" key="1">
    <source>
        <dbReference type="Pfam" id="PF10124"/>
    </source>
</evidence>